<dbReference type="PANTHER" id="PTHR30480">
    <property type="entry name" value="BETA-HEXOSAMINIDASE-RELATED"/>
    <property type="match status" value="1"/>
</dbReference>
<dbReference type="InterPro" id="IPR036881">
    <property type="entry name" value="Glyco_hydro_3_C_sf"/>
</dbReference>
<dbReference type="PRINTS" id="PR00133">
    <property type="entry name" value="GLHYDRLASE3"/>
</dbReference>
<evidence type="ECO:0000313" key="6">
    <source>
        <dbReference type="Proteomes" id="UP001519289"/>
    </source>
</evidence>
<dbReference type="EMBL" id="JAGGLG010000005">
    <property type="protein sequence ID" value="MBP2017509.1"/>
    <property type="molecule type" value="Genomic_DNA"/>
</dbReference>
<accession>A0ABS4JSR4</accession>
<evidence type="ECO:0000256" key="1">
    <source>
        <dbReference type="ARBA" id="ARBA00005336"/>
    </source>
</evidence>
<feature type="domain" description="Glycoside hydrolase family 3 N-terminal" evidence="4">
    <location>
        <begin position="6"/>
        <end position="320"/>
    </location>
</feature>
<dbReference type="Pfam" id="PF00933">
    <property type="entry name" value="Glyco_hydro_3"/>
    <property type="match status" value="1"/>
</dbReference>
<keyword evidence="3 5" id="KW-0326">Glycosidase</keyword>
<protein>
    <submittedName>
        <fullName evidence="5">Beta-N-acetylhexosaminidase</fullName>
        <ecNumber evidence="5">3.2.1.52</ecNumber>
    </submittedName>
</protein>
<evidence type="ECO:0000256" key="3">
    <source>
        <dbReference type="ARBA" id="ARBA00023295"/>
    </source>
</evidence>
<dbReference type="Gene3D" id="3.40.50.1700">
    <property type="entry name" value="Glycoside hydrolase family 3 C-terminal domain"/>
    <property type="match status" value="1"/>
</dbReference>
<dbReference type="InterPro" id="IPR017853">
    <property type="entry name" value="GH"/>
</dbReference>
<dbReference type="PANTHER" id="PTHR30480:SF16">
    <property type="entry name" value="GLYCOSIDE HYDROLASE FAMILY 3 DOMAIN PROTEIN"/>
    <property type="match status" value="1"/>
</dbReference>
<dbReference type="Gene3D" id="3.20.20.300">
    <property type="entry name" value="Glycoside hydrolase, family 3, N-terminal domain"/>
    <property type="match status" value="1"/>
</dbReference>
<organism evidence="5 6">
    <name type="scientific">Symbiobacterium terraclitae</name>
    <dbReference type="NCBI Taxonomy" id="557451"/>
    <lineage>
        <taxon>Bacteria</taxon>
        <taxon>Bacillati</taxon>
        <taxon>Bacillota</taxon>
        <taxon>Clostridia</taxon>
        <taxon>Eubacteriales</taxon>
        <taxon>Symbiobacteriaceae</taxon>
        <taxon>Symbiobacterium</taxon>
    </lineage>
</organism>
<evidence type="ECO:0000313" key="5">
    <source>
        <dbReference type="EMBL" id="MBP2017509.1"/>
    </source>
</evidence>
<dbReference type="InterPro" id="IPR001764">
    <property type="entry name" value="Glyco_hydro_3_N"/>
</dbReference>
<evidence type="ECO:0000259" key="4">
    <source>
        <dbReference type="Pfam" id="PF00933"/>
    </source>
</evidence>
<dbReference type="GO" id="GO:0004563">
    <property type="term" value="F:beta-N-acetylhexosaminidase activity"/>
    <property type="evidence" value="ECO:0007669"/>
    <property type="project" value="UniProtKB-EC"/>
</dbReference>
<dbReference type="InterPro" id="IPR036962">
    <property type="entry name" value="Glyco_hydro_3_N_sf"/>
</dbReference>
<proteinExistence type="inferred from homology"/>
<dbReference type="EC" id="3.2.1.52" evidence="5"/>
<dbReference type="SUPFAM" id="SSF51445">
    <property type="entry name" value="(Trans)glycosidases"/>
    <property type="match status" value="1"/>
</dbReference>
<gene>
    <name evidence="5" type="ORF">J2Z79_000892</name>
</gene>
<keyword evidence="2 5" id="KW-0378">Hydrolase</keyword>
<dbReference type="InterPro" id="IPR050226">
    <property type="entry name" value="NagZ_Beta-hexosaminidase"/>
</dbReference>
<sequence length="514" mass="53506">MSLAARAGELFMIGFRGAAPEDVPEGFLRAEGVGGVILFARNLVSPEQARRLTDRIQSCSAGLPLLIATDQEGGIVLRLSATPWPGAMSLGAAGCTALTERVGAGIARELRAMGINMNLAPVLDVNVNPANPVIGVRSFGSDPGRVAEHGAAYIRGHQAEGVLTTAKHFPGHGDTAVDSHLALTHVPHGMERLEAVELLPFRRAIAAGVDAVMTAHVAFPAVEPEPDVPATISPAVLTGLLRERLGFDGLIITDCMEMKAIADHVGTAEGAVRAIAAGADLVLVSHREEVQREAIAAVRSAIESGRIPAQRVEEALRRVRAARERVARHGQAGDPAVVGGPDHRALAAEAAAAAITAVGNLDDVLPVRPERTLLLAVDPAPVVEVEEREPTGSPVLRAAAELAPGMRAAGVRREPGPGEVERLVAESAEADLVVVATYLAQRFPGQVALVRALVAAGRRVLLVPQRGPYDLLAVPGVAGAVVMYEDHRLAAEAALRCLLGQAPAPGRLPVALSQ</sequence>
<dbReference type="RefSeq" id="WP_209465651.1">
    <property type="nucleotide sequence ID" value="NZ_JAGGLG010000005.1"/>
</dbReference>
<dbReference type="Proteomes" id="UP001519289">
    <property type="component" value="Unassembled WGS sequence"/>
</dbReference>
<evidence type="ECO:0000256" key="2">
    <source>
        <dbReference type="ARBA" id="ARBA00022801"/>
    </source>
</evidence>
<comment type="similarity">
    <text evidence="1">Belongs to the glycosyl hydrolase 3 family.</text>
</comment>
<comment type="caution">
    <text evidence="5">The sequence shown here is derived from an EMBL/GenBank/DDBJ whole genome shotgun (WGS) entry which is preliminary data.</text>
</comment>
<name>A0ABS4JSR4_9FIRM</name>
<keyword evidence="6" id="KW-1185">Reference proteome</keyword>
<reference evidence="5 6" key="1">
    <citation type="submission" date="2021-03" db="EMBL/GenBank/DDBJ databases">
        <title>Genomic Encyclopedia of Type Strains, Phase IV (KMG-IV): sequencing the most valuable type-strain genomes for metagenomic binning, comparative biology and taxonomic classification.</title>
        <authorList>
            <person name="Goeker M."/>
        </authorList>
    </citation>
    <scope>NUCLEOTIDE SEQUENCE [LARGE SCALE GENOMIC DNA]</scope>
    <source>
        <strain evidence="5 6">DSM 27138</strain>
    </source>
</reference>
<dbReference type="NCBIfam" id="NF003740">
    <property type="entry name" value="PRK05337.1"/>
    <property type="match status" value="1"/>
</dbReference>